<organism evidence="1 2">
    <name type="scientific">Aphis glycines</name>
    <name type="common">Soybean aphid</name>
    <dbReference type="NCBI Taxonomy" id="307491"/>
    <lineage>
        <taxon>Eukaryota</taxon>
        <taxon>Metazoa</taxon>
        <taxon>Ecdysozoa</taxon>
        <taxon>Arthropoda</taxon>
        <taxon>Hexapoda</taxon>
        <taxon>Insecta</taxon>
        <taxon>Pterygota</taxon>
        <taxon>Neoptera</taxon>
        <taxon>Paraneoptera</taxon>
        <taxon>Hemiptera</taxon>
        <taxon>Sternorrhyncha</taxon>
        <taxon>Aphidomorpha</taxon>
        <taxon>Aphidoidea</taxon>
        <taxon>Aphididae</taxon>
        <taxon>Aphidini</taxon>
        <taxon>Aphis</taxon>
        <taxon>Aphis</taxon>
    </lineage>
</organism>
<dbReference type="Proteomes" id="UP000475862">
    <property type="component" value="Unassembled WGS sequence"/>
</dbReference>
<gene>
    <name evidence="1" type="ORF">AGLY_010955</name>
</gene>
<protein>
    <submittedName>
        <fullName evidence="1">Uncharacterized protein</fullName>
    </submittedName>
</protein>
<comment type="caution">
    <text evidence="1">The sequence shown here is derived from an EMBL/GenBank/DDBJ whole genome shotgun (WGS) entry which is preliminary data.</text>
</comment>
<evidence type="ECO:0000313" key="2">
    <source>
        <dbReference type="Proteomes" id="UP000475862"/>
    </source>
</evidence>
<reference evidence="1 2" key="1">
    <citation type="submission" date="2019-08" db="EMBL/GenBank/DDBJ databases">
        <title>The genome of the soybean aphid Biotype 1, its phylome, world population structure and adaptation to the North American continent.</title>
        <authorList>
            <person name="Giordano R."/>
            <person name="Donthu R.K."/>
            <person name="Hernandez A.G."/>
            <person name="Wright C.L."/>
            <person name="Zimin A.V."/>
        </authorList>
    </citation>
    <scope>NUCLEOTIDE SEQUENCE [LARGE SCALE GENOMIC DNA]</scope>
    <source>
        <tissue evidence="1">Whole aphids</tissue>
    </source>
</reference>
<dbReference type="EMBL" id="VYZN01000042">
    <property type="protein sequence ID" value="KAE9530493.1"/>
    <property type="molecule type" value="Genomic_DNA"/>
</dbReference>
<keyword evidence="2" id="KW-1185">Reference proteome</keyword>
<proteinExistence type="predicted"/>
<name>A0A6G0TC22_APHGL</name>
<accession>A0A6G0TC22</accession>
<sequence length="196" mass="22554">MSISPINAFCEVINVKKKVTFIAYLKMPTCKVQVTSSRMHSYCSWVLNAGFQRPPIGAVQLGHLQMFTVSVEPIQFSADPIYSDAFQTVAVMSNDLLAFRTSHFRPVNGFRAHVTEIQFFFRIIEIQRDHVQQVLMVERVLRCVQRHVSHIIFVAKVCFCHAACTFVHQTSGRNKFRRIYSKMIPELTCIPHCTRT</sequence>
<evidence type="ECO:0000313" key="1">
    <source>
        <dbReference type="EMBL" id="KAE9530493.1"/>
    </source>
</evidence>
<dbReference type="AlphaFoldDB" id="A0A6G0TC22"/>